<evidence type="ECO:0000313" key="2">
    <source>
        <dbReference type="Proteomes" id="UP001652625"/>
    </source>
</evidence>
<feature type="compositionally biased region" description="Basic and acidic residues" evidence="1">
    <location>
        <begin position="36"/>
        <end position="63"/>
    </location>
</feature>
<dbReference type="RefSeq" id="XP_065674226.1">
    <property type="nucleotide sequence ID" value="XM_065818154.1"/>
</dbReference>
<evidence type="ECO:0000313" key="3">
    <source>
        <dbReference type="RefSeq" id="XP_065674226.1"/>
    </source>
</evidence>
<keyword evidence="2" id="KW-1185">Reference proteome</keyword>
<sequence>MKARYRDKLMYKIQSMSVVKMVPSGDDVIPVALQNDTKKGNDDTRSQNGKMKDTTSSHFDSKKHCSKSRLLPKKRAVYSPASELDLSPKVVSKKSKYFQHEISSELNHNEISLKNPNDISNNVDGEKNNCNDVSVLKKIIDFKVQRSSSSEKTQVVEAIFGPTSDAPLSPLTVTQRSDSVDMSDIDDSFDDFLIQAAISSQLNEKETNTQPLLDNNILVSDERPDTLEEEQPFTFEEFNLKKEKFRCFLQELDSYLQKVKDNSF</sequence>
<accession>A0ABM4DI97</accession>
<gene>
    <name evidence="3" type="primary">LOC101237411</name>
</gene>
<protein>
    <submittedName>
        <fullName evidence="3">Uncharacterized protein LOC101237411 isoform X3</fullName>
    </submittedName>
</protein>
<evidence type="ECO:0000256" key="1">
    <source>
        <dbReference type="SAM" id="MobiDB-lite"/>
    </source>
</evidence>
<dbReference type="Proteomes" id="UP001652625">
    <property type="component" value="Chromosome 14"/>
</dbReference>
<name>A0ABM4DI97_HYDVU</name>
<organism evidence="2 3">
    <name type="scientific">Hydra vulgaris</name>
    <name type="common">Hydra</name>
    <name type="synonym">Hydra attenuata</name>
    <dbReference type="NCBI Taxonomy" id="6087"/>
    <lineage>
        <taxon>Eukaryota</taxon>
        <taxon>Metazoa</taxon>
        <taxon>Cnidaria</taxon>
        <taxon>Hydrozoa</taxon>
        <taxon>Hydroidolina</taxon>
        <taxon>Anthoathecata</taxon>
        <taxon>Aplanulata</taxon>
        <taxon>Hydridae</taxon>
        <taxon>Hydra</taxon>
    </lineage>
</organism>
<dbReference type="GeneID" id="101237411"/>
<reference evidence="3" key="1">
    <citation type="submission" date="2025-08" db="UniProtKB">
        <authorList>
            <consortium name="RefSeq"/>
        </authorList>
    </citation>
    <scope>IDENTIFICATION</scope>
</reference>
<proteinExistence type="predicted"/>
<feature type="region of interest" description="Disordered" evidence="1">
    <location>
        <begin position="33"/>
        <end position="65"/>
    </location>
</feature>